<keyword evidence="4" id="KW-1185">Reference proteome</keyword>
<evidence type="ECO:0000313" key="3">
    <source>
        <dbReference type="EMBL" id="KAH8102752.1"/>
    </source>
</evidence>
<accession>A0A8K0XRX7</accession>
<evidence type="ECO:0000313" key="2">
    <source>
        <dbReference type="EMBL" id="KAH8071052.1"/>
    </source>
</evidence>
<feature type="compositionally biased region" description="Low complexity" evidence="1">
    <location>
        <begin position="114"/>
        <end position="161"/>
    </location>
</feature>
<gene>
    <name evidence="3" type="ORF">BXZ70DRAFT_1006650</name>
    <name evidence="2" type="ORF">BXZ70DRAFT_1013325</name>
</gene>
<dbReference type="AlphaFoldDB" id="A0A8K0XRX7"/>
<reference evidence="3" key="1">
    <citation type="journal article" date="2021" name="New Phytol.">
        <title>Evolutionary innovations through gain and loss of genes in the ectomycorrhizal Boletales.</title>
        <authorList>
            <person name="Wu G."/>
            <person name="Miyauchi S."/>
            <person name="Morin E."/>
            <person name="Kuo A."/>
            <person name="Drula E."/>
            <person name="Varga T."/>
            <person name="Kohler A."/>
            <person name="Feng B."/>
            <person name="Cao Y."/>
            <person name="Lipzen A."/>
            <person name="Daum C."/>
            <person name="Hundley H."/>
            <person name="Pangilinan J."/>
            <person name="Johnson J."/>
            <person name="Barry K."/>
            <person name="LaButti K."/>
            <person name="Ng V."/>
            <person name="Ahrendt S."/>
            <person name="Min B."/>
            <person name="Choi I.G."/>
            <person name="Park H."/>
            <person name="Plett J.M."/>
            <person name="Magnuson J."/>
            <person name="Spatafora J.W."/>
            <person name="Nagy L.G."/>
            <person name="Henrissat B."/>
            <person name="Grigoriev I.V."/>
            <person name="Yang Z.L."/>
            <person name="Xu J."/>
            <person name="Martin F.M."/>
        </authorList>
    </citation>
    <scope>NUCLEOTIDE SEQUENCE</scope>
    <source>
        <strain evidence="3">KKN 215</strain>
    </source>
</reference>
<organism evidence="3 4">
    <name type="scientific">Cristinia sonorae</name>
    <dbReference type="NCBI Taxonomy" id="1940300"/>
    <lineage>
        <taxon>Eukaryota</taxon>
        <taxon>Fungi</taxon>
        <taxon>Dikarya</taxon>
        <taxon>Basidiomycota</taxon>
        <taxon>Agaricomycotina</taxon>
        <taxon>Agaricomycetes</taxon>
        <taxon>Agaricomycetidae</taxon>
        <taxon>Agaricales</taxon>
        <taxon>Pleurotineae</taxon>
        <taxon>Stephanosporaceae</taxon>
        <taxon>Cristinia</taxon>
    </lineage>
</organism>
<protein>
    <submittedName>
        <fullName evidence="3">Uncharacterized protein</fullName>
    </submittedName>
</protein>
<evidence type="ECO:0000313" key="4">
    <source>
        <dbReference type="Proteomes" id="UP000813824"/>
    </source>
</evidence>
<feature type="compositionally biased region" description="Basic residues" evidence="1">
    <location>
        <begin position="182"/>
        <end position="191"/>
    </location>
</feature>
<dbReference type="EMBL" id="JAEVFJ010000009">
    <property type="protein sequence ID" value="KAH8102752.1"/>
    <property type="molecule type" value="Genomic_DNA"/>
</dbReference>
<evidence type="ECO:0000256" key="1">
    <source>
        <dbReference type="SAM" id="MobiDB-lite"/>
    </source>
</evidence>
<feature type="compositionally biased region" description="Basic and acidic residues" evidence="1">
    <location>
        <begin position="192"/>
        <end position="206"/>
    </location>
</feature>
<feature type="region of interest" description="Disordered" evidence="1">
    <location>
        <begin position="114"/>
        <end position="206"/>
    </location>
</feature>
<proteinExistence type="predicted"/>
<comment type="caution">
    <text evidence="3">The sequence shown here is derived from an EMBL/GenBank/DDBJ whole genome shotgun (WGS) entry which is preliminary data.</text>
</comment>
<dbReference type="Proteomes" id="UP000813824">
    <property type="component" value="Unassembled WGS sequence"/>
</dbReference>
<sequence>MSQWRSKHQSILVSHPFPPRSQSPTPVLLKKEQTEVGSVSNPRGIQNGYNDNKRMLFIEDIDGIIIDGDEAKDIRRSTRSILNKAALRMAMPSKWSLASAAFINYVYAAVATISGSSSPSSTSTPSDPSAQPSALNPLVLAPVPALPSSSTSSDSIPSADPEPSSTRGKRTAPSALDGGVPSKKKKGGKRISQKERCKQDWREENPGKRVKEFDAFYAGLSNQDKKVWVERLAAKETKGAS</sequence>
<dbReference type="EMBL" id="JAEVFJ010000081">
    <property type="protein sequence ID" value="KAH8071052.1"/>
    <property type="molecule type" value="Genomic_DNA"/>
</dbReference>
<feature type="region of interest" description="Disordered" evidence="1">
    <location>
        <begin position="1"/>
        <end position="25"/>
    </location>
</feature>
<name>A0A8K0XRX7_9AGAR</name>